<dbReference type="Pfam" id="PF20112">
    <property type="entry name" value="DUF6502"/>
    <property type="match status" value="1"/>
</dbReference>
<sequence>MKNMLNQAIRRILKSLVRILHRKGVAFGEFSQIVKQIYVEVSEEVLVVAGERPTTSRIAIVTGLTRKEVAQLRLGEVEKGHSPTGGYNRGARVMTGWLHDTEFLDASGKAVRLPLQGDTGSFAALVSRYSGDMPYRAMLQEMVRVGAVEVDEASASVQLLGSGYIPHGDESEKFSILGTDAAALIATIDHNLTTQERSQLYFQRKVSYDNLPEEALPAFKAMVEKDGLGLLIKFNEWLATQDRDSNPQAGGTGQMRAGVGIYYFEEPVAVQPEADKRIEDEN</sequence>
<evidence type="ECO:0000313" key="2">
    <source>
        <dbReference type="Proteomes" id="UP000672039"/>
    </source>
</evidence>
<gene>
    <name evidence="1" type="ORF">J9253_20665</name>
</gene>
<proteinExistence type="predicted"/>
<dbReference type="EMBL" id="CP072801">
    <property type="protein sequence ID" value="QTR46350.1"/>
    <property type="molecule type" value="Genomic_DNA"/>
</dbReference>
<dbReference type="Proteomes" id="UP000672039">
    <property type="component" value="Chromosome"/>
</dbReference>
<keyword evidence="2" id="KW-1185">Reference proteome</keyword>
<organism evidence="1 2">
    <name type="scientific">Thiothrix litoralis</name>
    <dbReference type="NCBI Taxonomy" id="2891210"/>
    <lineage>
        <taxon>Bacteria</taxon>
        <taxon>Pseudomonadati</taxon>
        <taxon>Pseudomonadota</taxon>
        <taxon>Gammaproteobacteria</taxon>
        <taxon>Thiotrichales</taxon>
        <taxon>Thiotrichaceae</taxon>
        <taxon>Thiothrix</taxon>
    </lineage>
</organism>
<dbReference type="InterPro" id="IPR045445">
    <property type="entry name" value="DUF6502"/>
</dbReference>
<dbReference type="RefSeq" id="WP_210222687.1">
    <property type="nucleotide sequence ID" value="NZ_CP072801.1"/>
</dbReference>
<evidence type="ECO:0000313" key="1">
    <source>
        <dbReference type="EMBL" id="QTR46350.1"/>
    </source>
</evidence>
<protein>
    <submittedName>
        <fullName evidence="1">Uncharacterized protein</fullName>
    </submittedName>
</protein>
<name>A0ABX7WZL0_9GAMM</name>
<accession>A0ABX7WZL0</accession>
<reference evidence="1 2" key="1">
    <citation type="submission" date="2021-04" db="EMBL/GenBank/DDBJ databases">
        <title>Genomics, taxonomy and metabolism of representatives of sulfur bacteria of the genus Thiothrix: Thiothrix fructosivorans QT, Thiothrix unzii A1T and three new species, Thiothrix subterranea sp. nov., Thiothrix litoralis sp. nov. and 'Candidatus Thiothrix anitrata' sp. nov.</title>
        <authorList>
            <person name="Ravin N.V."/>
            <person name="Smolyakov D."/>
            <person name="Rudenko T.S."/>
            <person name="Mardanov A.V."/>
            <person name="Beletsky A.V."/>
            <person name="Markov N.D."/>
            <person name="Fomenkov A.I."/>
            <person name="Roberts R.J."/>
            <person name="Karnachuk O.V."/>
            <person name="Novikov A."/>
            <person name="Grabovich M.Y."/>
        </authorList>
    </citation>
    <scope>NUCLEOTIDE SEQUENCE [LARGE SCALE GENOMIC DNA]</scope>
    <source>
        <strain evidence="1 2">AS</strain>
    </source>
</reference>